<keyword evidence="3 6" id="KW-0808">Transferase</keyword>
<evidence type="ECO:0000256" key="4">
    <source>
        <dbReference type="SAM" id="Phobius"/>
    </source>
</evidence>
<evidence type="ECO:0000313" key="6">
    <source>
        <dbReference type="EMBL" id="MCB4798859.1"/>
    </source>
</evidence>
<dbReference type="AlphaFoldDB" id="A0A9X1HZ86"/>
<comment type="caution">
    <text evidence="6">The sequence shown here is derived from an EMBL/GenBank/DDBJ whole genome shotgun (WGS) entry which is preliminary data.</text>
</comment>
<gene>
    <name evidence="6" type="ORF">LG649_08380</name>
</gene>
<reference evidence="6" key="1">
    <citation type="submission" date="2021-10" db="EMBL/GenBank/DDBJ databases">
        <title>Tamlana sargassums sp. nov., and Tamlana laminarinivorans sp. nov., two new bacteria isolated from the brown alga.</title>
        <authorList>
            <person name="Li J."/>
        </authorList>
    </citation>
    <scope>NUCLEOTIDE SEQUENCE</scope>
    <source>
        <strain evidence="6">PT2-4</strain>
    </source>
</reference>
<keyword evidence="4" id="KW-0472">Membrane</keyword>
<evidence type="ECO:0000256" key="1">
    <source>
        <dbReference type="ARBA" id="ARBA00006739"/>
    </source>
</evidence>
<dbReference type="PANTHER" id="PTHR43630:SF1">
    <property type="entry name" value="POLY-BETA-1,6-N-ACETYL-D-GLUCOSAMINE SYNTHASE"/>
    <property type="match status" value="1"/>
</dbReference>
<evidence type="ECO:0000256" key="2">
    <source>
        <dbReference type="ARBA" id="ARBA00022676"/>
    </source>
</evidence>
<dbReference type="EMBL" id="JAJAPW010000003">
    <property type="protein sequence ID" value="MCB4798859.1"/>
    <property type="molecule type" value="Genomic_DNA"/>
</dbReference>
<dbReference type="GO" id="GO:0016757">
    <property type="term" value="F:glycosyltransferase activity"/>
    <property type="evidence" value="ECO:0007669"/>
    <property type="project" value="UniProtKB-KW"/>
</dbReference>
<feature type="domain" description="Glycosyltransferase 2-like" evidence="5">
    <location>
        <begin position="45"/>
        <end position="179"/>
    </location>
</feature>
<proteinExistence type="inferred from homology"/>
<keyword evidence="4" id="KW-1133">Transmembrane helix</keyword>
<dbReference type="InterPro" id="IPR029044">
    <property type="entry name" value="Nucleotide-diphossugar_trans"/>
</dbReference>
<dbReference type="RefSeq" id="WP_226543248.1">
    <property type="nucleotide sequence ID" value="NZ_JAJAPW010000003.1"/>
</dbReference>
<feature type="transmembrane region" description="Helical" evidence="4">
    <location>
        <begin position="6"/>
        <end position="26"/>
    </location>
</feature>
<dbReference type="Pfam" id="PF00535">
    <property type="entry name" value="Glycos_transf_2"/>
    <property type="match status" value="1"/>
</dbReference>
<keyword evidence="4" id="KW-0812">Transmembrane</keyword>
<name>A0A9X1HZ86_9FLAO</name>
<evidence type="ECO:0000256" key="3">
    <source>
        <dbReference type="ARBA" id="ARBA00022679"/>
    </source>
</evidence>
<keyword evidence="2 6" id="KW-0328">Glycosyltransferase</keyword>
<evidence type="ECO:0000259" key="5">
    <source>
        <dbReference type="Pfam" id="PF00535"/>
    </source>
</evidence>
<evidence type="ECO:0000313" key="7">
    <source>
        <dbReference type="Proteomes" id="UP001139199"/>
    </source>
</evidence>
<accession>A0A9X1HZ86</accession>
<dbReference type="Proteomes" id="UP001139199">
    <property type="component" value="Unassembled WGS sequence"/>
</dbReference>
<dbReference type="Gene3D" id="3.90.550.10">
    <property type="entry name" value="Spore Coat Polysaccharide Biosynthesis Protein SpsA, Chain A"/>
    <property type="match status" value="1"/>
</dbReference>
<comment type="similarity">
    <text evidence="1">Belongs to the glycosyltransferase 2 family.</text>
</comment>
<keyword evidence="7" id="KW-1185">Reference proteome</keyword>
<dbReference type="SUPFAM" id="SSF53448">
    <property type="entry name" value="Nucleotide-diphospho-sugar transferases"/>
    <property type="match status" value="1"/>
</dbReference>
<organism evidence="6 7">
    <name type="scientific">Neotamlana laminarinivorans</name>
    <dbReference type="NCBI Taxonomy" id="2883124"/>
    <lineage>
        <taxon>Bacteria</taxon>
        <taxon>Pseudomonadati</taxon>
        <taxon>Bacteroidota</taxon>
        <taxon>Flavobacteriia</taxon>
        <taxon>Flavobacteriales</taxon>
        <taxon>Flavobacteriaceae</taxon>
        <taxon>Neotamlana</taxon>
    </lineage>
</organism>
<sequence>MAFLDVIFYIFIIVVGIQILFYLFIFSKLAFFKEQKQTKTNISVSVLICAKNEAENLKTFLPSIISQAYSNFEIVLINDASSDNTLDVMEHFADTNKNIKIVNVENYETFWGNKKFALTMGIKAASHEHLLFTDADCKPASKHWISEMTSHFNNPKTIVLGYGKYKTKDKSFLNKVIRYETLVTAIHYFSFAKIGLPYMGVGRNLAYTKTDFFKVNGFANHMKIKSGDDDLFINQIANKNNTAICITPNSFTISVPKLKFKHWYKQKRRHVSTAKYYKIKHKILLGLNYLTQFMFWVLFILLSALLFNWELVISLFVLKLITQYIIVHKSTKTLHEKGLIGLLPFLEIFLIIVQLTIFINNLISKPNYWK</sequence>
<protein>
    <submittedName>
        <fullName evidence="6">Glycosyltransferase</fullName>
        <ecNumber evidence="6">2.4.-.-</ecNumber>
    </submittedName>
</protein>
<feature type="transmembrane region" description="Helical" evidence="4">
    <location>
        <begin position="339"/>
        <end position="363"/>
    </location>
</feature>
<dbReference type="EC" id="2.4.-.-" evidence="6"/>
<dbReference type="InterPro" id="IPR001173">
    <property type="entry name" value="Glyco_trans_2-like"/>
</dbReference>
<dbReference type="PANTHER" id="PTHR43630">
    <property type="entry name" value="POLY-BETA-1,6-N-ACETYL-D-GLUCOSAMINE SYNTHASE"/>
    <property type="match status" value="1"/>
</dbReference>